<name>A0A3M8H9F2_9BACI</name>
<evidence type="ECO:0000256" key="1">
    <source>
        <dbReference type="ARBA" id="ARBA00006696"/>
    </source>
</evidence>
<feature type="binding site" evidence="8">
    <location>
        <position position="209"/>
    </location>
    <ligand>
        <name>Mg(2+)</name>
        <dbReference type="ChEBI" id="CHEBI:18420"/>
    </ligand>
</feature>
<dbReference type="GO" id="GO:0046872">
    <property type="term" value="F:metal ion binding"/>
    <property type="evidence" value="ECO:0007669"/>
    <property type="project" value="UniProtKB-KW"/>
</dbReference>
<evidence type="ECO:0000256" key="4">
    <source>
        <dbReference type="ARBA" id="ARBA00022842"/>
    </source>
</evidence>
<dbReference type="Pfam" id="PF13344">
    <property type="entry name" value="Hydrolase_6"/>
    <property type="match status" value="1"/>
</dbReference>
<feature type="binding site" evidence="8">
    <location>
        <position position="12"/>
    </location>
    <ligand>
        <name>Mg(2+)</name>
        <dbReference type="ChEBI" id="CHEBI:18420"/>
    </ligand>
</feature>
<proteinExistence type="inferred from homology"/>
<dbReference type="GO" id="GO:0016791">
    <property type="term" value="F:phosphatase activity"/>
    <property type="evidence" value="ECO:0007669"/>
    <property type="project" value="TreeGrafter"/>
</dbReference>
<keyword evidence="4 5" id="KW-0460">Magnesium</keyword>
<dbReference type="Gene3D" id="3.40.50.1000">
    <property type="entry name" value="HAD superfamily/HAD-like"/>
    <property type="match status" value="2"/>
</dbReference>
<dbReference type="PANTHER" id="PTHR19288:SF46">
    <property type="entry name" value="HALOACID DEHALOGENASE-LIKE HYDROLASE DOMAIN-CONTAINING PROTEIN 2"/>
    <property type="match status" value="1"/>
</dbReference>
<dbReference type="OrthoDB" id="9810449at2"/>
<evidence type="ECO:0000256" key="5">
    <source>
        <dbReference type="PIRNR" id="PIRNR000915"/>
    </source>
</evidence>
<feature type="binding site" evidence="8">
    <location>
        <position position="10"/>
    </location>
    <ligand>
        <name>Mg(2+)</name>
        <dbReference type="ChEBI" id="CHEBI:18420"/>
    </ligand>
</feature>
<organism evidence="9 10">
    <name type="scientific">Lysinibacillus halotolerans</name>
    <dbReference type="NCBI Taxonomy" id="1368476"/>
    <lineage>
        <taxon>Bacteria</taxon>
        <taxon>Bacillati</taxon>
        <taxon>Bacillota</taxon>
        <taxon>Bacilli</taxon>
        <taxon>Bacillales</taxon>
        <taxon>Bacillaceae</taxon>
        <taxon>Lysinibacillus</taxon>
    </lineage>
</organism>
<dbReference type="PIRSF" id="PIRSF000915">
    <property type="entry name" value="PGP-type_phosphatase"/>
    <property type="match status" value="1"/>
</dbReference>
<evidence type="ECO:0000256" key="3">
    <source>
        <dbReference type="ARBA" id="ARBA00022801"/>
    </source>
</evidence>
<evidence type="ECO:0000313" key="10">
    <source>
        <dbReference type="Proteomes" id="UP000279909"/>
    </source>
</evidence>
<comment type="function">
    <text evidence="5">Catalyzes the dephosphorylation of 2-6 carbon acid sugars in vitro.</text>
</comment>
<dbReference type="InterPro" id="IPR036412">
    <property type="entry name" value="HAD-like_sf"/>
</dbReference>
<dbReference type="EC" id="3.1.3.-" evidence="5"/>
<protein>
    <recommendedName>
        <fullName evidence="5">Acid sugar phosphatase</fullName>
        <ecNumber evidence="5">3.1.3.-</ecNumber>
    </recommendedName>
</protein>
<dbReference type="InterPro" id="IPR006357">
    <property type="entry name" value="HAD-SF_hydro_IIA"/>
</dbReference>
<sequence length="257" mass="28345">MKNYKAYCFDLDGTVYRGKKGIDSAVRFIHQLQQENIDYFFVTNNSSKTREQLQQALANIGIDTPTFRIYSSALTTAKYVAEHFDKATIFMVGSDGIRTALEAEGIRIVDTDEARPDVVVMGIDRTVDYMKLVKASLAVQGGAKLIGTNEDVRFPSELGFLPGNGSFVNLVANVAAVEPTYIGKPSPVMLEVIQQEFGLAKEDMVMVGDNYDTDILCGIRFGCDTIHVNTGVTSTSIVLQKDQKPTYCVENLDEVKI</sequence>
<dbReference type="SFLD" id="SFLDS00003">
    <property type="entry name" value="Haloacid_Dehalogenase"/>
    <property type="match status" value="2"/>
</dbReference>
<dbReference type="Proteomes" id="UP000279909">
    <property type="component" value="Unassembled WGS sequence"/>
</dbReference>
<dbReference type="NCBIfam" id="TIGR01460">
    <property type="entry name" value="HAD-SF-IIA"/>
    <property type="match status" value="1"/>
</dbReference>
<feature type="active site" description="Proton donor" evidence="6">
    <location>
        <position position="12"/>
    </location>
</feature>
<evidence type="ECO:0000256" key="7">
    <source>
        <dbReference type="PIRSR" id="PIRSR000915-2"/>
    </source>
</evidence>
<keyword evidence="10" id="KW-1185">Reference proteome</keyword>
<accession>A0A3M8H9F2</accession>
<evidence type="ECO:0000256" key="6">
    <source>
        <dbReference type="PIRSR" id="PIRSR000915-1"/>
    </source>
</evidence>
<keyword evidence="3 9" id="KW-0378">Hydrolase</keyword>
<evidence type="ECO:0000256" key="8">
    <source>
        <dbReference type="PIRSR" id="PIRSR000915-3"/>
    </source>
</evidence>
<dbReference type="RefSeq" id="WP_122972172.1">
    <property type="nucleotide sequence ID" value="NZ_RHLQ01000022.1"/>
</dbReference>
<comment type="caution">
    <text evidence="9">The sequence shown here is derived from an EMBL/GenBank/DDBJ whole genome shotgun (WGS) entry which is preliminary data.</text>
</comment>
<reference evidence="9 10" key="1">
    <citation type="journal article" date="2014" name="Int. J. Syst. Evol. Microbiol.">
        <title>Lysinibacillus halotolerans sp. nov., isolated from saline-alkaline soil.</title>
        <authorList>
            <person name="Kong D."/>
            <person name="Wang Y."/>
            <person name="Zhao B."/>
            <person name="Li Y."/>
            <person name="Song J."/>
            <person name="Zhai Y."/>
            <person name="Zhang C."/>
            <person name="Wang H."/>
            <person name="Chen X."/>
            <person name="Zhao B."/>
            <person name="Ruan Z."/>
        </authorList>
    </citation>
    <scope>NUCLEOTIDE SEQUENCE [LARGE SCALE GENOMIC DNA]</scope>
    <source>
        <strain evidence="9 10">MCCC 1A12703</strain>
    </source>
</reference>
<comment type="similarity">
    <text evidence="1 5">Belongs to the HAD-like hydrolase superfamily. NagD family.</text>
</comment>
<dbReference type="SFLD" id="SFLDG01139">
    <property type="entry name" value="C2.A:_Pyridoxal_Phosphate_Phos"/>
    <property type="match status" value="1"/>
</dbReference>
<dbReference type="SUPFAM" id="SSF56784">
    <property type="entry name" value="HAD-like"/>
    <property type="match status" value="1"/>
</dbReference>
<dbReference type="AlphaFoldDB" id="A0A3M8H9F2"/>
<comment type="cofactor">
    <cofactor evidence="8">
        <name>Mg(2+)</name>
        <dbReference type="ChEBI" id="CHEBI:18420"/>
    </cofactor>
    <text evidence="8">Divalent metal ions. Mg(2+) is the most effective.</text>
</comment>
<dbReference type="EMBL" id="RHLQ01000022">
    <property type="protein sequence ID" value="RNC98710.1"/>
    <property type="molecule type" value="Genomic_DNA"/>
</dbReference>
<dbReference type="GO" id="GO:0005737">
    <property type="term" value="C:cytoplasm"/>
    <property type="evidence" value="ECO:0007669"/>
    <property type="project" value="TreeGrafter"/>
</dbReference>
<keyword evidence="2 5" id="KW-0479">Metal-binding</keyword>
<dbReference type="SFLD" id="SFLDG01129">
    <property type="entry name" value="C1.5:_HAD__Beta-PGM__Phosphata"/>
    <property type="match status" value="1"/>
</dbReference>
<feature type="binding site" evidence="7">
    <location>
        <position position="184"/>
    </location>
    <ligand>
        <name>substrate</name>
    </ligand>
</feature>
<evidence type="ECO:0000313" key="9">
    <source>
        <dbReference type="EMBL" id="RNC98710.1"/>
    </source>
</evidence>
<gene>
    <name evidence="9" type="ORF">EC501_10105</name>
</gene>
<feature type="active site" description="Nucleophile" evidence="6">
    <location>
        <position position="10"/>
    </location>
</feature>
<dbReference type="InterPro" id="IPR006354">
    <property type="entry name" value="HAD-SF_hydro_IIA_hyp1"/>
</dbReference>
<dbReference type="PANTHER" id="PTHR19288">
    <property type="entry name" value="4-NITROPHENYLPHOSPHATASE-RELATED"/>
    <property type="match status" value="1"/>
</dbReference>
<dbReference type="NCBIfam" id="TIGR01457">
    <property type="entry name" value="HAD-SF-IIA-hyp2"/>
    <property type="match status" value="1"/>
</dbReference>
<evidence type="ECO:0000256" key="2">
    <source>
        <dbReference type="ARBA" id="ARBA00022723"/>
    </source>
</evidence>
<dbReference type="Pfam" id="PF13242">
    <property type="entry name" value="Hydrolase_like"/>
    <property type="match status" value="1"/>
</dbReference>
<dbReference type="InterPro" id="IPR023214">
    <property type="entry name" value="HAD_sf"/>
</dbReference>